<accession>A0A8J3A6I0</accession>
<feature type="transmembrane region" description="Helical" evidence="1">
    <location>
        <begin position="317"/>
        <end position="339"/>
    </location>
</feature>
<feature type="transmembrane region" description="Helical" evidence="1">
    <location>
        <begin position="12"/>
        <end position="34"/>
    </location>
</feature>
<dbReference type="Proteomes" id="UP000650511">
    <property type="component" value="Unassembled WGS sequence"/>
</dbReference>
<feature type="transmembrane region" description="Helical" evidence="1">
    <location>
        <begin position="108"/>
        <end position="130"/>
    </location>
</feature>
<dbReference type="EMBL" id="BMHA01000001">
    <property type="protein sequence ID" value="GGI02392.1"/>
    <property type="molecule type" value="Genomic_DNA"/>
</dbReference>
<keyword evidence="1" id="KW-0812">Transmembrane</keyword>
<feature type="domain" description="DUF112" evidence="2">
    <location>
        <begin position="18"/>
        <end position="435"/>
    </location>
</feature>
<evidence type="ECO:0000256" key="1">
    <source>
        <dbReference type="SAM" id="Phobius"/>
    </source>
</evidence>
<feature type="transmembrane region" description="Helical" evidence="1">
    <location>
        <begin position="46"/>
        <end position="68"/>
    </location>
</feature>
<sequence length="488" mass="50424">MLEASVEALQYIATPGYLGFLLLGVSLGLTIGLIPGLGGIVGMSMILPFIFGMDPVNGLALLTGAVAVGSTSDTFPAVLIGVPGSAGAQATIMDGYPLARQGRAKEALAAAFTASVLGGLFGAFALLAVLGVARPLLLQLRSPQLLMLTLLGLSLVGVLSQKAPGLGLLSALLGALLGVVGVAPVDGFPRYTFGTAYLTDGIPLAVLALGLFGMPEIINLLAKGSSVASQGRLEGSIAAGVRAALQHRWLILRSSVMGMAVGAVPGLGGAVVDWLVYGVAQQTYRDSENFGKGDIRGVIAPESANNAKEGGSFLPTLVFGIPGSGVMAVMIGGLTLLGLQVGPGMLERDLSFTISVAWTLALANVVGVLACFIFIRPIARLTTIRASRLMPFILVLVAMAAYQSSGRIGDIIALLVIGLLGWVLNHVGIPRPPMLIGFVLSVSAERYLFLTRGLYQWGFLREPSVIGLGLVIVVLTVGIPLVRRRNRV</sequence>
<dbReference type="Pfam" id="PF01970">
    <property type="entry name" value="TctA"/>
    <property type="match status" value="1"/>
</dbReference>
<keyword evidence="1" id="KW-0472">Membrane</keyword>
<keyword evidence="4" id="KW-1185">Reference proteome</keyword>
<dbReference type="RefSeq" id="WP_130648085.1">
    <property type="nucleotide sequence ID" value="NZ_BMHA01000001.1"/>
</dbReference>
<evidence type="ECO:0000313" key="4">
    <source>
        <dbReference type="Proteomes" id="UP000650511"/>
    </source>
</evidence>
<feature type="transmembrane region" description="Helical" evidence="1">
    <location>
        <begin position="464"/>
        <end position="482"/>
    </location>
</feature>
<reference evidence="3" key="1">
    <citation type="journal article" date="2014" name="Int. J. Syst. Evol. Microbiol.">
        <title>Complete genome sequence of Corynebacterium casei LMG S-19264T (=DSM 44701T), isolated from a smear-ripened cheese.</title>
        <authorList>
            <consortium name="US DOE Joint Genome Institute (JGI-PGF)"/>
            <person name="Walter F."/>
            <person name="Albersmeier A."/>
            <person name="Kalinowski J."/>
            <person name="Ruckert C."/>
        </authorList>
    </citation>
    <scope>NUCLEOTIDE SEQUENCE</scope>
    <source>
        <strain evidence="3">CGMCC 1.14988</strain>
    </source>
</reference>
<dbReference type="PANTHER" id="PTHR35342">
    <property type="entry name" value="TRICARBOXYLIC TRANSPORT PROTEIN"/>
    <property type="match status" value="1"/>
</dbReference>
<feature type="transmembrane region" description="Helical" evidence="1">
    <location>
        <begin position="166"/>
        <end position="184"/>
    </location>
</feature>
<feature type="transmembrane region" description="Helical" evidence="1">
    <location>
        <begin position="351"/>
        <end position="375"/>
    </location>
</feature>
<dbReference type="OrthoDB" id="9781349at2"/>
<comment type="caution">
    <text evidence="3">The sequence shown here is derived from an EMBL/GenBank/DDBJ whole genome shotgun (WGS) entry which is preliminary data.</text>
</comment>
<feature type="transmembrane region" description="Helical" evidence="1">
    <location>
        <begin position="411"/>
        <end position="428"/>
    </location>
</feature>
<feature type="transmembrane region" description="Helical" evidence="1">
    <location>
        <begin position="74"/>
        <end position="96"/>
    </location>
</feature>
<dbReference type="InterPro" id="IPR002823">
    <property type="entry name" value="DUF112_TM"/>
</dbReference>
<protein>
    <recommendedName>
        <fullName evidence="2">DUF112 domain-containing protein</fullName>
    </recommendedName>
</protein>
<name>A0A8J3A6I0_9ACTN</name>
<organism evidence="3 4">
    <name type="scientific">Egicoccus halophilus</name>
    <dbReference type="NCBI Taxonomy" id="1670830"/>
    <lineage>
        <taxon>Bacteria</taxon>
        <taxon>Bacillati</taxon>
        <taxon>Actinomycetota</taxon>
        <taxon>Nitriliruptoria</taxon>
        <taxon>Egicoccales</taxon>
        <taxon>Egicoccaceae</taxon>
        <taxon>Egicoccus</taxon>
    </lineage>
</organism>
<evidence type="ECO:0000313" key="3">
    <source>
        <dbReference type="EMBL" id="GGI02392.1"/>
    </source>
</evidence>
<gene>
    <name evidence="3" type="ORF">GCM10011354_00200</name>
</gene>
<dbReference type="PANTHER" id="PTHR35342:SF5">
    <property type="entry name" value="TRICARBOXYLIC TRANSPORT PROTEIN"/>
    <property type="match status" value="1"/>
</dbReference>
<keyword evidence="1" id="KW-1133">Transmembrane helix</keyword>
<evidence type="ECO:0000259" key="2">
    <source>
        <dbReference type="Pfam" id="PF01970"/>
    </source>
</evidence>
<dbReference type="AlphaFoldDB" id="A0A8J3A6I0"/>
<feature type="transmembrane region" description="Helical" evidence="1">
    <location>
        <begin position="142"/>
        <end position="159"/>
    </location>
</feature>
<reference evidence="3" key="2">
    <citation type="submission" date="2020-09" db="EMBL/GenBank/DDBJ databases">
        <authorList>
            <person name="Sun Q."/>
            <person name="Zhou Y."/>
        </authorList>
    </citation>
    <scope>NUCLEOTIDE SEQUENCE</scope>
    <source>
        <strain evidence="3">CGMCC 1.14988</strain>
    </source>
</reference>
<proteinExistence type="predicted"/>